<gene>
    <name evidence="1" type="ORF">RND71_007898</name>
</gene>
<dbReference type="AlphaFoldDB" id="A0AAE1SMM8"/>
<evidence type="ECO:0000313" key="1">
    <source>
        <dbReference type="EMBL" id="KAK4372514.1"/>
    </source>
</evidence>
<organism evidence="1 2">
    <name type="scientific">Anisodus tanguticus</name>
    <dbReference type="NCBI Taxonomy" id="243964"/>
    <lineage>
        <taxon>Eukaryota</taxon>
        <taxon>Viridiplantae</taxon>
        <taxon>Streptophyta</taxon>
        <taxon>Embryophyta</taxon>
        <taxon>Tracheophyta</taxon>
        <taxon>Spermatophyta</taxon>
        <taxon>Magnoliopsida</taxon>
        <taxon>eudicotyledons</taxon>
        <taxon>Gunneridae</taxon>
        <taxon>Pentapetalae</taxon>
        <taxon>asterids</taxon>
        <taxon>lamiids</taxon>
        <taxon>Solanales</taxon>
        <taxon>Solanaceae</taxon>
        <taxon>Solanoideae</taxon>
        <taxon>Hyoscyameae</taxon>
        <taxon>Anisodus</taxon>
    </lineage>
</organism>
<name>A0AAE1SMM8_9SOLA</name>
<accession>A0AAE1SMM8</accession>
<comment type="caution">
    <text evidence="1">The sequence shown here is derived from an EMBL/GenBank/DDBJ whole genome shotgun (WGS) entry which is preliminary data.</text>
</comment>
<keyword evidence="2" id="KW-1185">Reference proteome</keyword>
<sequence length="145" mass="16669">MEIIDQIKGRKIETLGQQVLQVPSKSTLVSGSSPKEMIAYSRMIKEGNNIVEAVERTLAQLNLPQERYYNSNNPFMQEHDDVLNAGYAPIFYQDASQSKIYSIEDLTNNVQEQYAKLFKLTTKMESITKRESSQTHIKIHEVQEK</sequence>
<evidence type="ECO:0000313" key="2">
    <source>
        <dbReference type="Proteomes" id="UP001291623"/>
    </source>
</evidence>
<dbReference type="EMBL" id="JAVYJV010000004">
    <property type="protein sequence ID" value="KAK4372514.1"/>
    <property type="molecule type" value="Genomic_DNA"/>
</dbReference>
<reference evidence="1" key="1">
    <citation type="submission" date="2023-12" db="EMBL/GenBank/DDBJ databases">
        <title>Genome assembly of Anisodus tanguticus.</title>
        <authorList>
            <person name="Wang Y.-J."/>
        </authorList>
    </citation>
    <scope>NUCLEOTIDE SEQUENCE</scope>
    <source>
        <strain evidence="1">KB-2021</strain>
        <tissue evidence="1">Leaf</tissue>
    </source>
</reference>
<protein>
    <submittedName>
        <fullName evidence="1">Uncharacterized protein</fullName>
    </submittedName>
</protein>
<dbReference type="Proteomes" id="UP001291623">
    <property type="component" value="Unassembled WGS sequence"/>
</dbReference>
<proteinExistence type="predicted"/>